<dbReference type="PROSITE" id="PS00420">
    <property type="entry name" value="SRCR_1"/>
    <property type="match status" value="1"/>
</dbReference>
<dbReference type="Proteomes" id="UP001205998">
    <property type="component" value="Unassembled WGS sequence"/>
</dbReference>
<dbReference type="Pfam" id="PF00530">
    <property type="entry name" value="SRCR"/>
    <property type="match status" value="1"/>
</dbReference>
<keyword evidence="3" id="KW-0735">Signal-anchor</keyword>
<feature type="compositionally biased region" description="Low complexity" evidence="10">
    <location>
        <begin position="114"/>
        <end position="137"/>
    </location>
</feature>
<keyword evidence="13" id="KW-1185">Reference proteome</keyword>
<keyword evidence="7 12" id="KW-0675">Receptor</keyword>
<dbReference type="Gene3D" id="3.10.250.10">
    <property type="entry name" value="SRCR-like domain"/>
    <property type="match status" value="1"/>
</dbReference>
<evidence type="ECO:0000259" key="11">
    <source>
        <dbReference type="PROSITE" id="PS50287"/>
    </source>
</evidence>
<evidence type="ECO:0000313" key="13">
    <source>
        <dbReference type="Proteomes" id="UP001205998"/>
    </source>
</evidence>
<evidence type="ECO:0000256" key="7">
    <source>
        <dbReference type="ARBA" id="ARBA00023170"/>
    </source>
</evidence>
<dbReference type="PANTHER" id="PTHR48071:SF18">
    <property type="entry name" value="DELETED IN MALIGNANT BRAIN TUMORS 1 PROTEIN-RELATED"/>
    <property type="match status" value="1"/>
</dbReference>
<sequence length="246" mass="25202">METPLNENQDNDSIFCKENLCYDADMNLSRSGRYDFQMNGPPGLNGLLGSPGLKGDPGSPGVSGIKGEKGIQGLPGVPGPKGVEGEPGRAGPPGANGTTGLRGLPGLQGPPGIPGQKGSPGSQGPSGLQGPPGQKGSAGEKGNRGESNADVRLVGTANAGRVEVLFNSEWGTVCDDNFDNLDAIVLCKMLGFKRPTQVFKAQPGSGRIWLDDLQCVGTETSIFDCKHGGMGINDCQHTEDAGIACA</sequence>
<evidence type="ECO:0000256" key="3">
    <source>
        <dbReference type="ARBA" id="ARBA00022968"/>
    </source>
</evidence>
<dbReference type="Pfam" id="PF01391">
    <property type="entry name" value="Collagen"/>
    <property type="match status" value="1"/>
</dbReference>
<name>A0AAD5FL18_SILAS</name>
<comment type="caution">
    <text evidence="9">Lacks conserved residue(s) required for the propagation of feature annotation.</text>
</comment>
<organism evidence="12 13">
    <name type="scientific">Silurus asotus</name>
    <name type="common">Amur catfish</name>
    <name type="synonym">Parasilurus asotus</name>
    <dbReference type="NCBI Taxonomy" id="30991"/>
    <lineage>
        <taxon>Eukaryota</taxon>
        <taxon>Metazoa</taxon>
        <taxon>Chordata</taxon>
        <taxon>Craniata</taxon>
        <taxon>Vertebrata</taxon>
        <taxon>Euteleostomi</taxon>
        <taxon>Actinopterygii</taxon>
        <taxon>Neopterygii</taxon>
        <taxon>Teleostei</taxon>
        <taxon>Ostariophysi</taxon>
        <taxon>Siluriformes</taxon>
        <taxon>Siluridae</taxon>
        <taxon>Silurus</taxon>
    </lineage>
</organism>
<evidence type="ECO:0000256" key="4">
    <source>
        <dbReference type="ARBA" id="ARBA00022989"/>
    </source>
</evidence>
<accession>A0AAD5FL18</accession>
<evidence type="ECO:0000256" key="5">
    <source>
        <dbReference type="ARBA" id="ARBA00023136"/>
    </source>
</evidence>
<feature type="compositionally biased region" description="Low complexity" evidence="10">
    <location>
        <begin position="45"/>
        <end position="54"/>
    </location>
</feature>
<dbReference type="PROSITE" id="PS50287">
    <property type="entry name" value="SRCR_2"/>
    <property type="match status" value="1"/>
</dbReference>
<dbReference type="InterPro" id="IPR001190">
    <property type="entry name" value="SRCR"/>
</dbReference>
<reference evidence="12" key="1">
    <citation type="submission" date="2018-07" db="EMBL/GenBank/DDBJ databases">
        <title>Comparative genomics of catfishes provides insights into carnivory and benthic adaptation.</title>
        <authorList>
            <person name="Zhang Y."/>
            <person name="Wang D."/>
            <person name="Peng Z."/>
            <person name="Zheng S."/>
            <person name="Shao F."/>
            <person name="Tao W."/>
        </authorList>
    </citation>
    <scope>NUCLEOTIDE SEQUENCE</scope>
    <source>
        <strain evidence="12">Chongqing</strain>
    </source>
</reference>
<evidence type="ECO:0000256" key="2">
    <source>
        <dbReference type="ARBA" id="ARBA00022692"/>
    </source>
</evidence>
<feature type="compositionally biased region" description="Low complexity" evidence="10">
    <location>
        <begin position="92"/>
        <end position="107"/>
    </location>
</feature>
<dbReference type="AlphaFoldDB" id="A0AAD5FL18"/>
<evidence type="ECO:0000256" key="8">
    <source>
        <dbReference type="ARBA" id="ARBA00023180"/>
    </source>
</evidence>
<evidence type="ECO:0000256" key="1">
    <source>
        <dbReference type="ARBA" id="ARBA00004606"/>
    </source>
</evidence>
<keyword evidence="8" id="KW-0325">Glycoprotein</keyword>
<evidence type="ECO:0000313" key="12">
    <source>
        <dbReference type="EMBL" id="KAI5621055.1"/>
    </source>
</evidence>
<dbReference type="PRINTS" id="PR00258">
    <property type="entry name" value="SPERACTRCPTR"/>
</dbReference>
<protein>
    <submittedName>
        <fullName evidence="12">Macrophage receptor MARCO isoform X3</fullName>
    </submittedName>
</protein>
<comment type="caution">
    <text evidence="12">The sequence shown here is derived from an EMBL/GenBank/DDBJ whole genome shotgun (WGS) entry which is preliminary data.</text>
</comment>
<dbReference type="GO" id="GO:0016020">
    <property type="term" value="C:membrane"/>
    <property type="evidence" value="ECO:0007669"/>
    <property type="project" value="UniProtKB-SubCell"/>
</dbReference>
<dbReference type="SMART" id="SM00202">
    <property type="entry name" value="SR"/>
    <property type="match status" value="1"/>
</dbReference>
<dbReference type="PANTHER" id="PTHR48071">
    <property type="entry name" value="SRCR DOMAIN-CONTAINING PROTEIN"/>
    <property type="match status" value="1"/>
</dbReference>
<feature type="region of interest" description="Disordered" evidence="10">
    <location>
        <begin position="45"/>
        <end position="151"/>
    </location>
</feature>
<dbReference type="EMBL" id="MU551633">
    <property type="protein sequence ID" value="KAI5621055.1"/>
    <property type="molecule type" value="Genomic_DNA"/>
</dbReference>
<feature type="disulfide bond" evidence="9">
    <location>
        <begin position="215"/>
        <end position="225"/>
    </location>
</feature>
<dbReference type="InterPro" id="IPR036772">
    <property type="entry name" value="SRCR-like_dom_sf"/>
</dbReference>
<gene>
    <name evidence="12" type="ORF">C0J50_18990</name>
</gene>
<dbReference type="FunFam" id="3.10.250.10:FF:000011">
    <property type="entry name" value="Scavenger receptor class A member 5"/>
    <property type="match status" value="1"/>
</dbReference>
<dbReference type="SUPFAM" id="SSF56487">
    <property type="entry name" value="SRCR-like"/>
    <property type="match status" value="1"/>
</dbReference>
<keyword evidence="4" id="KW-1133">Transmembrane helix</keyword>
<keyword evidence="2" id="KW-0812">Transmembrane</keyword>
<evidence type="ECO:0000256" key="6">
    <source>
        <dbReference type="ARBA" id="ARBA00023157"/>
    </source>
</evidence>
<comment type="subcellular location">
    <subcellularLocation>
        <location evidence="1">Membrane</location>
        <topology evidence="1">Single-pass type II membrane protein</topology>
    </subcellularLocation>
</comment>
<keyword evidence="5" id="KW-0472">Membrane</keyword>
<feature type="domain" description="SRCR" evidence="11">
    <location>
        <begin position="151"/>
        <end position="246"/>
    </location>
</feature>
<keyword evidence="6 9" id="KW-1015">Disulfide bond</keyword>
<proteinExistence type="predicted"/>
<evidence type="ECO:0000256" key="10">
    <source>
        <dbReference type="SAM" id="MobiDB-lite"/>
    </source>
</evidence>
<evidence type="ECO:0000256" key="9">
    <source>
        <dbReference type="PROSITE-ProRule" id="PRU00196"/>
    </source>
</evidence>
<dbReference type="InterPro" id="IPR008160">
    <property type="entry name" value="Collagen"/>
</dbReference>